<organism evidence="3 4">
    <name type="scientific">Herbaspirillum rhizosphaerae</name>
    <dbReference type="NCBI Taxonomy" id="346179"/>
    <lineage>
        <taxon>Bacteria</taxon>
        <taxon>Pseudomonadati</taxon>
        <taxon>Pseudomonadota</taxon>
        <taxon>Betaproteobacteria</taxon>
        <taxon>Burkholderiales</taxon>
        <taxon>Oxalobacteraceae</taxon>
        <taxon>Herbaspirillum</taxon>
    </lineage>
</organism>
<reference evidence="3 4" key="1">
    <citation type="journal article" date="2024" name="Chem. Sci.">
        <title>Discovery of megapolipeptins by genome mining of a Burkholderiales bacteria collection.</title>
        <authorList>
            <person name="Paulo B.S."/>
            <person name="Recchia M.J.J."/>
            <person name="Lee S."/>
            <person name="Fergusson C.H."/>
            <person name="Romanowski S.B."/>
            <person name="Hernandez A."/>
            <person name="Krull N."/>
            <person name="Liu D.Y."/>
            <person name="Cavanagh H."/>
            <person name="Bos A."/>
            <person name="Gray C.A."/>
            <person name="Murphy B.T."/>
            <person name="Linington R.G."/>
            <person name="Eustaquio A.S."/>
        </authorList>
    </citation>
    <scope>NUCLEOTIDE SEQUENCE [LARGE SCALE GENOMIC DNA]</scope>
    <source>
        <strain evidence="3 4">RL21-008-BIB-B</strain>
    </source>
</reference>
<accession>A0ABW8Z5Y7</accession>
<dbReference type="PRINTS" id="PR00111">
    <property type="entry name" value="ABHYDROLASE"/>
</dbReference>
<protein>
    <submittedName>
        <fullName evidence="3">Alpha/beta hydrolase</fullName>
    </submittedName>
</protein>
<name>A0ABW8Z5Y7_9BURK</name>
<dbReference type="SUPFAM" id="SSF53474">
    <property type="entry name" value="alpha/beta-Hydrolases"/>
    <property type="match status" value="1"/>
</dbReference>
<dbReference type="RefSeq" id="WP_408167059.1">
    <property type="nucleotide sequence ID" value="NZ_JAQQFR010000004.1"/>
</dbReference>
<dbReference type="Pfam" id="PF00561">
    <property type="entry name" value="Abhydrolase_1"/>
    <property type="match status" value="1"/>
</dbReference>
<dbReference type="InterPro" id="IPR000073">
    <property type="entry name" value="AB_hydrolase_1"/>
</dbReference>
<dbReference type="Proteomes" id="UP001629214">
    <property type="component" value="Unassembled WGS sequence"/>
</dbReference>
<dbReference type="PRINTS" id="PR00412">
    <property type="entry name" value="EPOXHYDRLASE"/>
</dbReference>
<evidence type="ECO:0000313" key="3">
    <source>
        <dbReference type="EMBL" id="MFL9878260.1"/>
    </source>
</evidence>
<keyword evidence="4" id="KW-1185">Reference proteome</keyword>
<feature type="domain" description="AB hydrolase-1" evidence="2">
    <location>
        <begin position="26"/>
        <end position="175"/>
    </location>
</feature>
<dbReference type="InterPro" id="IPR000639">
    <property type="entry name" value="Epox_hydrolase-like"/>
</dbReference>
<evidence type="ECO:0000256" key="1">
    <source>
        <dbReference type="ARBA" id="ARBA00022801"/>
    </source>
</evidence>
<sequence>MFKGFTRHVADVNGTHINYIRGGSGPALLLLHGHPQTHVIWHKVAQQLAERYTVIAADLRGYGDSGKPAGLPDHSNYAKRVMGQDQIDLMASLGFSQFLLMGHDRGGRVAYRMALDHPDAIRKLVVLDIAPTLAMYEQTSREFATAYYHWFFLIRPAPFPETLLSAHPEDYLKHTIGGRSAGLKPFTPDAYAEYLRCLRDPATIHGICEDYRASAGIDLEHERHDLDVGNKIRCEMLALWGKQGVIEKCFEPLKEWARFSDKLEGGALDCGHYIPEEAPEALLEKVLPFLGS</sequence>
<evidence type="ECO:0000259" key="2">
    <source>
        <dbReference type="Pfam" id="PF00561"/>
    </source>
</evidence>
<keyword evidence="1 3" id="KW-0378">Hydrolase</keyword>
<comment type="caution">
    <text evidence="3">The sequence shown here is derived from an EMBL/GenBank/DDBJ whole genome shotgun (WGS) entry which is preliminary data.</text>
</comment>
<proteinExistence type="predicted"/>
<dbReference type="Gene3D" id="3.40.50.1820">
    <property type="entry name" value="alpha/beta hydrolase"/>
    <property type="match status" value="1"/>
</dbReference>
<dbReference type="InterPro" id="IPR029058">
    <property type="entry name" value="AB_hydrolase_fold"/>
</dbReference>
<dbReference type="GO" id="GO:0016787">
    <property type="term" value="F:hydrolase activity"/>
    <property type="evidence" value="ECO:0007669"/>
    <property type="project" value="UniProtKB-KW"/>
</dbReference>
<gene>
    <name evidence="3" type="ORF">PQR63_07710</name>
</gene>
<dbReference type="PANTHER" id="PTHR43329">
    <property type="entry name" value="EPOXIDE HYDROLASE"/>
    <property type="match status" value="1"/>
</dbReference>
<evidence type="ECO:0000313" key="4">
    <source>
        <dbReference type="Proteomes" id="UP001629214"/>
    </source>
</evidence>
<dbReference type="EMBL" id="JAQQFR010000004">
    <property type="protein sequence ID" value="MFL9878260.1"/>
    <property type="molecule type" value="Genomic_DNA"/>
</dbReference>